<evidence type="ECO:0000313" key="9">
    <source>
        <dbReference type="Proteomes" id="UP000628442"/>
    </source>
</evidence>
<gene>
    <name evidence="7" type="ORF">EYF70_13465</name>
    <name evidence="6" type="ORF">GCM10007387_22710</name>
</gene>
<keyword evidence="1" id="KW-0678">Repressor</keyword>
<dbReference type="InterPro" id="IPR000551">
    <property type="entry name" value="MerR-type_HTH_dom"/>
</dbReference>
<dbReference type="Proteomes" id="UP000628442">
    <property type="component" value="Unassembled WGS sequence"/>
</dbReference>
<reference evidence="6" key="1">
    <citation type="journal article" date="2014" name="Int. J. Syst. Evol. Microbiol.">
        <title>Complete genome sequence of Corynebacterium casei LMG S-19264T (=DSM 44701T), isolated from a smear-ripened cheese.</title>
        <authorList>
            <consortium name="US DOE Joint Genome Institute (JGI-PGF)"/>
            <person name="Walter F."/>
            <person name="Albersmeier A."/>
            <person name="Kalinowski J."/>
            <person name="Ruckert C."/>
        </authorList>
    </citation>
    <scope>NUCLEOTIDE SEQUENCE</scope>
    <source>
        <strain evidence="6">KCTC 12343</strain>
    </source>
</reference>
<sequence length="260" mass="28746">MADLLDITEVTRMTGLTARALRFYEARGLLQAVRDSSGRRQYGTAQLEALHRIMAMKRAGLTLAQIQSMTAGPRPDLHSIVAAQIQVLEAREREVAAARELLASILSRIERSEPIDVATFCSLIRQGENAMSQVKLDALASQYMSPEQNLAFREAVQALPADFDAEAHDKKWQALSARIKAALPLDPASPAAQAFLDEWDELAAPYIAACSAEALKGVSNMHEHIEEWDREVDAPFDAEVFRFHQAAQRARDAMHGPADR</sequence>
<evidence type="ECO:0000313" key="8">
    <source>
        <dbReference type="Proteomes" id="UP000292307"/>
    </source>
</evidence>
<evidence type="ECO:0000256" key="1">
    <source>
        <dbReference type="ARBA" id="ARBA00022491"/>
    </source>
</evidence>
<keyword evidence="2" id="KW-0805">Transcription regulation</keyword>
<evidence type="ECO:0000256" key="4">
    <source>
        <dbReference type="ARBA" id="ARBA00023163"/>
    </source>
</evidence>
<dbReference type="PROSITE" id="PS50937">
    <property type="entry name" value="HTH_MERR_2"/>
    <property type="match status" value="1"/>
</dbReference>
<dbReference type="GO" id="GO:0003700">
    <property type="term" value="F:DNA-binding transcription factor activity"/>
    <property type="evidence" value="ECO:0007669"/>
    <property type="project" value="InterPro"/>
</dbReference>
<accession>A0A411WYG4</accession>
<feature type="domain" description="HTH merR-type" evidence="5">
    <location>
        <begin position="4"/>
        <end position="72"/>
    </location>
</feature>
<dbReference type="InterPro" id="IPR012925">
    <property type="entry name" value="TipAS_dom"/>
</dbReference>
<evidence type="ECO:0000256" key="3">
    <source>
        <dbReference type="ARBA" id="ARBA00023125"/>
    </source>
</evidence>
<evidence type="ECO:0000256" key="2">
    <source>
        <dbReference type="ARBA" id="ARBA00023015"/>
    </source>
</evidence>
<dbReference type="AlphaFoldDB" id="A0A411WYG4"/>
<dbReference type="SUPFAM" id="SSF46955">
    <property type="entry name" value="Putative DNA-binding domain"/>
    <property type="match status" value="1"/>
</dbReference>
<keyword evidence="8" id="KW-1185">Reference proteome</keyword>
<dbReference type="PANTHER" id="PTHR30204">
    <property type="entry name" value="REDOX-CYCLING DRUG-SENSING TRANSCRIPTIONAL ACTIVATOR SOXR"/>
    <property type="match status" value="1"/>
</dbReference>
<dbReference type="OrthoDB" id="9802944at2"/>
<dbReference type="Pfam" id="PF13411">
    <property type="entry name" value="MerR_1"/>
    <property type="match status" value="1"/>
</dbReference>
<dbReference type="Gene3D" id="1.10.1660.10">
    <property type="match status" value="1"/>
</dbReference>
<dbReference type="RefSeq" id="WP_131145865.1">
    <property type="nucleotide sequence ID" value="NZ_BMWV01000004.1"/>
</dbReference>
<dbReference type="Proteomes" id="UP000292307">
    <property type="component" value="Chromosome"/>
</dbReference>
<keyword evidence="4" id="KW-0804">Transcription</keyword>
<protein>
    <submittedName>
        <fullName evidence="7">MerR family transcriptional regulator</fullName>
    </submittedName>
</protein>
<proteinExistence type="predicted"/>
<name>A0A411WYG4_9BURK</name>
<dbReference type="InterPro" id="IPR047057">
    <property type="entry name" value="MerR_fam"/>
</dbReference>
<dbReference type="CDD" id="cd00592">
    <property type="entry name" value="HTH_MerR-like"/>
    <property type="match status" value="1"/>
</dbReference>
<dbReference type="GO" id="GO:0003677">
    <property type="term" value="F:DNA binding"/>
    <property type="evidence" value="ECO:0007669"/>
    <property type="project" value="UniProtKB-KW"/>
</dbReference>
<dbReference type="Pfam" id="PF07739">
    <property type="entry name" value="TipAS"/>
    <property type="match status" value="1"/>
</dbReference>
<organism evidence="6 9">
    <name type="scientific">Pseudoduganella albidiflava</name>
    <dbReference type="NCBI Taxonomy" id="321983"/>
    <lineage>
        <taxon>Bacteria</taxon>
        <taxon>Pseudomonadati</taxon>
        <taxon>Pseudomonadota</taxon>
        <taxon>Betaproteobacteria</taxon>
        <taxon>Burkholderiales</taxon>
        <taxon>Oxalobacteraceae</taxon>
        <taxon>Telluria group</taxon>
        <taxon>Pseudoduganella</taxon>
    </lineage>
</organism>
<dbReference type="SMART" id="SM00422">
    <property type="entry name" value="HTH_MERR"/>
    <property type="match status" value="1"/>
</dbReference>
<reference evidence="7 8" key="2">
    <citation type="submission" date="2019-02" db="EMBL/GenBank/DDBJ databases">
        <title>Draft Genome Sequences of Six Type Strains of the Genus Massilia.</title>
        <authorList>
            <person name="Miess H."/>
            <person name="Frediansyhah A."/>
            <person name="Gross H."/>
        </authorList>
    </citation>
    <scope>NUCLEOTIDE SEQUENCE [LARGE SCALE GENOMIC DNA]</scope>
    <source>
        <strain evidence="7 8">DSM 17472</strain>
    </source>
</reference>
<keyword evidence="3" id="KW-0238">DNA-binding</keyword>
<dbReference type="EMBL" id="CP036401">
    <property type="protein sequence ID" value="QBI01747.1"/>
    <property type="molecule type" value="Genomic_DNA"/>
</dbReference>
<dbReference type="EMBL" id="BMWV01000004">
    <property type="protein sequence ID" value="GGY40016.1"/>
    <property type="molecule type" value="Genomic_DNA"/>
</dbReference>
<evidence type="ECO:0000313" key="7">
    <source>
        <dbReference type="EMBL" id="QBI01747.1"/>
    </source>
</evidence>
<dbReference type="InterPro" id="IPR009061">
    <property type="entry name" value="DNA-bd_dom_put_sf"/>
</dbReference>
<evidence type="ECO:0000259" key="5">
    <source>
        <dbReference type="PROSITE" id="PS50937"/>
    </source>
</evidence>
<dbReference type="PANTHER" id="PTHR30204:SF69">
    <property type="entry name" value="MERR-FAMILY TRANSCRIPTIONAL REGULATOR"/>
    <property type="match status" value="1"/>
</dbReference>
<evidence type="ECO:0000313" key="6">
    <source>
        <dbReference type="EMBL" id="GGY40016.1"/>
    </source>
</evidence>
<reference evidence="6" key="3">
    <citation type="submission" date="2022-12" db="EMBL/GenBank/DDBJ databases">
        <authorList>
            <person name="Sun Q."/>
            <person name="Kim S."/>
        </authorList>
    </citation>
    <scope>NUCLEOTIDE SEQUENCE</scope>
    <source>
        <strain evidence="6">KCTC 12343</strain>
    </source>
</reference>